<dbReference type="SUPFAM" id="SSF51905">
    <property type="entry name" value="FAD/NAD(P)-binding domain"/>
    <property type="match status" value="1"/>
</dbReference>
<proteinExistence type="inferred from homology"/>
<dbReference type="Gene3D" id="3.30.9.10">
    <property type="entry name" value="D-Amino Acid Oxidase, subunit A, domain 2"/>
    <property type="match status" value="1"/>
</dbReference>
<dbReference type="STRING" id="1798406.A3A04_00685"/>
<dbReference type="Proteomes" id="UP000178517">
    <property type="component" value="Unassembled WGS sequence"/>
</dbReference>
<comment type="similarity">
    <text evidence="5">Belongs to the L2HGDH family.</text>
</comment>
<evidence type="ECO:0000256" key="3">
    <source>
        <dbReference type="ARBA" id="ARBA00022827"/>
    </source>
</evidence>
<evidence type="ECO:0000256" key="1">
    <source>
        <dbReference type="ARBA" id="ARBA00001974"/>
    </source>
</evidence>
<gene>
    <name evidence="7" type="ORF">A3A04_00685</name>
</gene>
<sequence length="374" mass="42152">MKRVVVIGAGVIGLAIARRLIDHNPSFHVTVLERHSEIAREASQHNSGVIHSGIHLDPDSLKAHFARKGSLAMRLYCMSRGIMMRHTGMIVGVGFRNLKTLWGEWRASFSVLRELKNRAFAQGISIKTLTCFGVKRLEPHARVLGGIYIPSVWIIDKKAYAKSLFWGGKKRGVEFRFEEEVFGIKNNGHQFIVRTKSNEYEADILINCAGVYADVISNLARFPGYKIIPWRGEYYEVVGVKSSLIRNCLIYPAVRPGSMGLGIHITKSIDERLFLGPNANIHKEREYVFEDKTSPREFLEEARCFLPQLEEKDLRWAYAGLRAKCISEGKEADFVIKIESTDPIFINLIGIESPGLSASLPIADHISEVIRMSI</sequence>
<dbReference type="Gene3D" id="3.50.50.60">
    <property type="entry name" value="FAD/NAD(P)-binding domain"/>
    <property type="match status" value="1"/>
</dbReference>
<reference evidence="7 8" key="1">
    <citation type="journal article" date="2016" name="Nat. Commun.">
        <title>Thousands of microbial genomes shed light on interconnected biogeochemical processes in an aquifer system.</title>
        <authorList>
            <person name="Anantharaman K."/>
            <person name="Brown C.T."/>
            <person name="Hug L.A."/>
            <person name="Sharon I."/>
            <person name="Castelle C.J."/>
            <person name="Probst A.J."/>
            <person name="Thomas B.C."/>
            <person name="Singh A."/>
            <person name="Wilkins M.J."/>
            <person name="Karaoz U."/>
            <person name="Brodie E.L."/>
            <person name="Williams K.H."/>
            <person name="Hubbard S.S."/>
            <person name="Banfield J.F."/>
        </authorList>
    </citation>
    <scope>NUCLEOTIDE SEQUENCE [LARGE SCALE GENOMIC DNA]</scope>
</reference>
<evidence type="ECO:0000256" key="2">
    <source>
        <dbReference type="ARBA" id="ARBA00022630"/>
    </source>
</evidence>
<keyword evidence="3" id="KW-0274">FAD</keyword>
<comment type="cofactor">
    <cofactor evidence="1">
        <name>FAD</name>
        <dbReference type="ChEBI" id="CHEBI:57692"/>
    </cofactor>
</comment>
<dbReference type="AlphaFoldDB" id="A0A1G1ZQJ4"/>
<feature type="domain" description="FAD dependent oxidoreductase" evidence="6">
    <location>
        <begin position="3"/>
        <end position="368"/>
    </location>
</feature>
<dbReference type="PANTHER" id="PTHR43104">
    <property type="entry name" value="L-2-HYDROXYGLUTARATE DEHYDROGENASE, MITOCHONDRIAL"/>
    <property type="match status" value="1"/>
</dbReference>
<evidence type="ECO:0000259" key="6">
    <source>
        <dbReference type="Pfam" id="PF01266"/>
    </source>
</evidence>
<organism evidence="7 8">
    <name type="scientific">Candidatus Harrisonbacteria bacterium RIFCSPLOWO2_01_FULL_40_28</name>
    <dbReference type="NCBI Taxonomy" id="1798406"/>
    <lineage>
        <taxon>Bacteria</taxon>
        <taxon>Candidatus Harrisoniibacteriota</taxon>
    </lineage>
</organism>
<dbReference type="InterPro" id="IPR006076">
    <property type="entry name" value="FAD-dep_OxRdtase"/>
</dbReference>
<dbReference type="InterPro" id="IPR036188">
    <property type="entry name" value="FAD/NAD-bd_sf"/>
</dbReference>
<evidence type="ECO:0000313" key="7">
    <source>
        <dbReference type="EMBL" id="OGY66067.1"/>
    </source>
</evidence>
<dbReference type="GO" id="GO:0047545">
    <property type="term" value="F:(S)-2-hydroxyglutarate dehydrogenase activity"/>
    <property type="evidence" value="ECO:0007669"/>
    <property type="project" value="TreeGrafter"/>
</dbReference>
<comment type="caution">
    <text evidence="7">The sequence shown here is derived from an EMBL/GenBank/DDBJ whole genome shotgun (WGS) entry which is preliminary data.</text>
</comment>
<dbReference type="Pfam" id="PF01266">
    <property type="entry name" value="DAO"/>
    <property type="match status" value="1"/>
</dbReference>
<dbReference type="PANTHER" id="PTHR43104:SF4">
    <property type="entry name" value="L-2-HYDROXYGLUTARATE DEHYDROGENASE, MITOCHONDRIAL"/>
    <property type="match status" value="1"/>
</dbReference>
<evidence type="ECO:0000256" key="4">
    <source>
        <dbReference type="ARBA" id="ARBA00023002"/>
    </source>
</evidence>
<keyword evidence="4" id="KW-0560">Oxidoreductase</keyword>
<protein>
    <recommendedName>
        <fullName evidence="6">FAD dependent oxidoreductase domain-containing protein</fullName>
    </recommendedName>
</protein>
<keyword evidence="2" id="KW-0285">Flavoprotein</keyword>
<accession>A0A1G1ZQJ4</accession>
<dbReference type="EMBL" id="MHJI01000010">
    <property type="protein sequence ID" value="OGY66067.1"/>
    <property type="molecule type" value="Genomic_DNA"/>
</dbReference>
<evidence type="ECO:0000256" key="5">
    <source>
        <dbReference type="ARBA" id="ARBA00037941"/>
    </source>
</evidence>
<evidence type="ECO:0000313" key="8">
    <source>
        <dbReference type="Proteomes" id="UP000178517"/>
    </source>
</evidence>
<name>A0A1G1ZQJ4_9BACT</name>